<dbReference type="Proteomes" id="UP001155241">
    <property type="component" value="Unassembled WGS sequence"/>
</dbReference>
<feature type="compositionally biased region" description="Basic and acidic residues" evidence="1">
    <location>
        <begin position="51"/>
        <end position="61"/>
    </location>
</feature>
<feature type="region of interest" description="Disordered" evidence="1">
    <location>
        <begin position="34"/>
        <end position="61"/>
    </location>
</feature>
<accession>A0A9X2JI09</accession>
<dbReference type="EMBL" id="JAMXLR010000072">
    <property type="protein sequence ID" value="MCO6046376.1"/>
    <property type="molecule type" value="Genomic_DNA"/>
</dbReference>
<evidence type="ECO:0000313" key="3">
    <source>
        <dbReference type="Proteomes" id="UP001155241"/>
    </source>
</evidence>
<organism evidence="2 3">
    <name type="scientific">Aeoliella straminimaris</name>
    <dbReference type="NCBI Taxonomy" id="2954799"/>
    <lineage>
        <taxon>Bacteria</taxon>
        <taxon>Pseudomonadati</taxon>
        <taxon>Planctomycetota</taxon>
        <taxon>Planctomycetia</taxon>
        <taxon>Pirellulales</taxon>
        <taxon>Lacipirellulaceae</taxon>
        <taxon>Aeoliella</taxon>
    </lineage>
</organism>
<sequence>MNKISLLQATFGVTVLTVAFAFFSAIASSQQINSDSAQSSESTQAIPGADQLRELKLDAPE</sequence>
<evidence type="ECO:0000256" key="1">
    <source>
        <dbReference type="SAM" id="MobiDB-lite"/>
    </source>
</evidence>
<reference evidence="2" key="1">
    <citation type="submission" date="2022-06" db="EMBL/GenBank/DDBJ databases">
        <title>Aeoliella straminimaris, a novel planctomycete from sediments.</title>
        <authorList>
            <person name="Vitorino I.R."/>
            <person name="Lage O.M."/>
        </authorList>
    </citation>
    <scope>NUCLEOTIDE SEQUENCE</scope>
    <source>
        <strain evidence="2">ICT_H6.2</strain>
    </source>
</reference>
<name>A0A9X2JI09_9BACT</name>
<gene>
    <name evidence="2" type="ORF">NG895_20955</name>
</gene>
<keyword evidence="3" id="KW-1185">Reference proteome</keyword>
<dbReference type="RefSeq" id="WP_252854488.1">
    <property type="nucleotide sequence ID" value="NZ_JAMXLR010000072.1"/>
</dbReference>
<proteinExistence type="predicted"/>
<protein>
    <submittedName>
        <fullName evidence="2">Uncharacterized protein</fullName>
    </submittedName>
</protein>
<feature type="compositionally biased region" description="Polar residues" evidence="1">
    <location>
        <begin position="34"/>
        <end position="45"/>
    </location>
</feature>
<comment type="caution">
    <text evidence="2">The sequence shown here is derived from an EMBL/GenBank/DDBJ whole genome shotgun (WGS) entry which is preliminary data.</text>
</comment>
<evidence type="ECO:0000313" key="2">
    <source>
        <dbReference type="EMBL" id="MCO6046376.1"/>
    </source>
</evidence>
<dbReference type="AlphaFoldDB" id="A0A9X2JI09"/>